<gene>
    <name evidence="5" type="ORF">WH159_09515</name>
</gene>
<comment type="caution">
    <text evidence="5">The sequence shown here is derived from an EMBL/GenBank/DDBJ whole genome shotgun (WGS) entry which is preliminary data.</text>
</comment>
<dbReference type="Proteomes" id="UP001380365">
    <property type="component" value="Unassembled WGS sequence"/>
</dbReference>
<dbReference type="NCBIfam" id="TIGR00229">
    <property type="entry name" value="sensory_box"/>
    <property type="match status" value="1"/>
</dbReference>
<dbReference type="PANTHER" id="PTHR47429">
    <property type="entry name" value="PROTEIN TWIN LOV 1"/>
    <property type="match status" value="1"/>
</dbReference>
<dbReference type="EMBL" id="JBBGZA010000001">
    <property type="protein sequence ID" value="MEJ5094773.1"/>
    <property type="molecule type" value="Genomic_DNA"/>
</dbReference>
<dbReference type="PROSITE" id="PS50112">
    <property type="entry name" value="PAS"/>
    <property type="match status" value="1"/>
</dbReference>
<evidence type="ECO:0000313" key="5">
    <source>
        <dbReference type="EMBL" id="MEJ5094773.1"/>
    </source>
</evidence>
<dbReference type="PANTHER" id="PTHR47429:SF2">
    <property type="entry name" value="PROTEIN TWIN LOV 1"/>
    <property type="match status" value="1"/>
</dbReference>
<evidence type="ECO:0000256" key="2">
    <source>
        <dbReference type="ARBA" id="ARBA00022643"/>
    </source>
</evidence>
<dbReference type="SUPFAM" id="SSF55785">
    <property type="entry name" value="PYP-like sensor domain (PAS domain)"/>
    <property type="match status" value="1"/>
</dbReference>
<reference evidence="5 6" key="1">
    <citation type="submission" date="2023-12" db="EMBL/GenBank/DDBJ databases">
        <title>Gut-associated functions are favored during microbiome assembly across C. elegans life.</title>
        <authorList>
            <person name="Zimmermann J."/>
        </authorList>
    </citation>
    <scope>NUCLEOTIDE SEQUENCE [LARGE SCALE GENOMIC DNA]</scope>
    <source>
        <strain evidence="5 6">JUb134</strain>
    </source>
</reference>
<dbReference type="InterPro" id="IPR035965">
    <property type="entry name" value="PAS-like_dom_sf"/>
</dbReference>
<proteinExistence type="predicted"/>
<evidence type="ECO:0000256" key="1">
    <source>
        <dbReference type="ARBA" id="ARBA00022630"/>
    </source>
</evidence>
<feature type="domain" description="PAS" evidence="4">
    <location>
        <begin position="38"/>
        <end position="87"/>
    </location>
</feature>
<accession>A0ABU8Q545</accession>
<keyword evidence="2" id="KW-0288">FMN</keyword>
<name>A0ABU8Q545_9SPHN</name>
<dbReference type="CDD" id="cd00130">
    <property type="entry name" value="PAS"/>
    <property type="match status" value="1"/>
</dbReference>
<dbReference type="Pfam" id="PF13426">
    <property type="entry name" value="PAS_9"/>
    <property type="match status" value="1"/>
</dbReference>
<dbReference type="RefSeq" id="WP_204991355.1">
    <property type="nucleotide sequence ID" value="NZ_JBBGZA010000001.1"/>
</dbReference>
<keyword evidence="1" id="KW-0285">Flavoprotein</keyword>
<evidence type="ECO:0000259" key="4">
    <source>
        <dbReference type="PROSITE" id="PS50112"/>
    </source>
</evidence>
<dbReference type="Gene3D" id="3.30.450.20">
    <property type="entry name" value="PAS domain"/>
    <property type="match status" value="1"/>
</dbReference>
<organism evidence="5 6">
    <name type="scientific">Sphingomonas molluscorum</name>
    <dbReference type="NCBI Taxonomy" id="418184"/>
    <lineage>
        <taxon>Bacteria</taxon>
        <taxon>Pseudomonadati</taxon>
        <taxon>Pseudomonadota</taxon>
        <taxon>Alphaproteobacteria</taxon>
        <taxon>Sphingomonadales</taxon>
        <taxon>Sphingomonadaceae</taxon>
        <taxon>Sphingomonas</taxon>
    </lineage>
</organism>
<sequence length="144" mass="16198">MQRATAYAGRIEAGEPFDTLDDCEDAILITEAALAVPGPRIVYVNAALERLCGYSREELLGNTPRLLQGYDTDREELARLRRELESRGQAEGEIMNYDKRRQEYVLGWTIVPIRDAAGAVRAWLSLQIDVLRESAGMRAQRTEA</sequence>
<protein>
    <submittedName>
        <fullName evidence="5">PAS domain-containing protein</fullName>
    </submittedName>
</protein>
<dbReference type="InterPro" id="IPR000014">
    <property type="entry name" value="PAS"/>
</dbReference>
<keyword evidence="6" id="KW-1185">Reference proteome</keyword>
<evidence type="ECO:0000256" key="3">
    <source>
        <dbReference type="ARBA" id="ARBA00022991"/>
    </source>
</evidence>
<evidence type="ECO:0000313" key="6">
    <source>
        <dbReference type="Proteomes" id="UP001380365"/>
    </source>
</evidence>
<keyword evidence="3" id="KW-0157">Chromophore</keyword>